<gene>
    <name evidence="2" type="ORF">WMO38_06465</name>
</gene>
<dbReference type="PANTHER" id="PTHR43267">
    <property type="entry name" value="TRNA THREONYLCARBAMOYLADENOSINE DEHYDRATASE"/>
    <property type="match status" value="1"/>
</dbReference>
<dbReference type="GO" id="GO:0016779">
    <property type="term" value="F:nucleotidyltransferase activity"/>
    <property type="evidence" value="ECO:0007669"/>
    <property type="project" value="UniProtKB-KW"/>
</dbReference>
<name>A0ABV1GMM6_9FIRM</name>
<protein>
    <submittedName>
        <fullName evidence="2">ThiF family adenylyltransferase</fullName>
    </submittedName>
</protein>
<dbReference type="Proteomes" id="UP001480973">
    <property type="component" value="Unassembled WGS sequence"/>
</dbReference>
<evidence type="ECO:0000313" key="2">
    <source>
        <dbReference type="EMBL" id="MEQ2534758.1"/>
    </source>
</evidence>
<sequence length="384" mass="42735">MEIKRPKNFFGEDIPLTVFISEEQLHNKECVKVYGKYFEDTGIFNVFPAELSDKGEYLGDVLPEGSTPSVEGFCGVITNEGIEFYWSGEKIVTESYGLYQSIFSRNKGILETDVMKKKCAVIIGCGSVGSLVAMELARAGVEKYVLCDADTLEYHNVCRHQCGIEDVGDLKVNALKRKILNINPKANIKTFGGIIQNIPKDILDEMCVPFETIFVGCGDNRTADVYANKIAIYFDAAFISIGFWERAYAGEIFYYLPHKNMPCYKCALGSGDLSGRVEANHHVYSNQENVESVKFEPGISVDINFITSIGIKLIIDILNSTNEGYIPRLLNNLKQYTLVCNTSNPEIGGEMVEIFSYPLQVTTSLVVGFGKECDGKCNFELEAK</sequence>
<dbReference type="EMBL" id="JBBMES010000005">
    <property type="protein sequence ID" value="MEQ2534758.1"/>
    <property type="molecule type" value="Genomic_DNA"/>
</dbReference>
<evidence type="ECO:0000313" key="3">
    <source>
        <dbReference type="Proteomes" id="UP001480973"/>
    </source>
</evidence>
<feature type="domain" description="THIF-type NAD/FAD binding fold" evidence="1">
    <location>
        <begin position="116"/>
        <end position="329"/>
    </location>
</feature>
<dbReference type="InterPro" id="IPR000594">
    <property type="entry name" value="ThiF_NAD_FAD-bd"/>
</dbReference>
<reference evidence="2 3" key="1">
    <citation type="submission" date="2024-03" db="EMBL/GenBank/DDBJ databases">
        <title>Human intestinal bacterial collection.</title>
        <authorList>
            <person name="Pauvert C."/>
            <person name="Hitch T.C.A."/>
            <person name="Clavel T."/>
        </authorList>
    </citation>
    <scope>NUCLEOTIDE SEQUENCE [LARGE SCALE GENOMIC DNA]</scope>
    <source>
        <strain evidence="2 3">CLA-JM-H10</strain>
    </source>
</reference>
<dbReference type="SUPFAM" id="SSF69572">
    <property type="entry name" value="Activating enzymes of the ubiquitin-like proteins"/>
    <property type="match status" value="1"/>
</dbReference>
<evidence type="ECO:0000259" key="1">
    <source>
        <dbReference type="Pfam" id="PF00899"/>
    </source>
</evidence>
<dbReference type="Pfam" id="PF00899">
    <property type="entry name" value="ThiF"/>
    <property type="match status" value="1"/>
</dbReference>
<dbReference type="CDD" id="cd01483">
    <property type="entry name" value="E1_enzyme_family"/>
    <property type="match status" value="1"/>
</dbReference>
<dbReference type="Gene3D" id="3.40.50.720">
    <property type="entry name" value="NAD(P)-binding Rossmann-like Domain"/>
    <property type="match status" value="1"/>
</dbReference>
<accession>A0ABV1GMM6</accession>
<dbReference type="InterPro" id="IPR035985">
    <property type="entry name" value="Ubiquitin-activating_enz"/>
</dbReference>
<organism evidence="2 3">
    <name type="scientific">Lachnospira intestinalis</name>
    <dbReference type="NCBI Taxonomy" id="3133158"/>
    <lineage>
        <taxon>Bacteria</taxon>
        <taxon>Bacillati</taxon>
        <taxon>Bacillota</taxon>
        <taxon>Clostridia</taxon>
        <taxon>Lachnospirales</taxon>
        <taxon>Lachnospiraceae</taxon>
        <taxon>Lachnospira</taxon>
    </lineage>
</organism>
<keyword evidence="2" id="KW-0548">Nucleotidyltransferase</keyword>
<dbReference type="PANTHER" id="PTHR43267:SF1">
    <property type="entry name" value="TRNA THREONYLCARBAMOYLADENOSINE DEHYDRATASE"/>
    <property type="match status" value="1"/>
</dbReference>
<keyword evidence="2" id="KW-0808">Transferase</keyword>
<proteinExistence type="predicted"/>
<comment type="caution">
    <text evidence="2">The sequence shown here is derived from an EMBL/GenBank/DDBJ whole genome shotgun (WGS) entry which is preliminary data.</text>
</comment>
<dbReference type="InterPro" id="IPR045886">
    <property type="entry name" value="ThiF/MoeB/HesA"/>
</dbReference>
<keyword evidence="3" id="KW-1185">Reference proteome</keyword>